<dbReference type="GO" id="GO:0005886">
    <property type="term" value="C:plasma membrane"/>
    <property type="evidence" value="ECO:0007669"/>
    <property type="project" value="TreeGrafter"/>
</dbReference>
<keyword evidence="5" id="KW-1185">Reference proteome</keyword>
<reference evidence="4 5" key="1">
    <citation type="submission" date="2016-06" db="EMBL/GenBank/DDBJ databases">
        <authorList>
            <person name="Kjaerup R.B."/>
            <person name="Dalgaard T.S."/>
            <person name="Juul-Madsen H.R."/>
        </authorList>
    </citation>
    <scope>NUCLEOTIDE SEQUENCE [LARGE SCALE GENOMIC DNA]</scope>
    <source>
        <strain evidence="4 5">DSM 16361</strain>
    </source>
</reference>
<accession>A0A238D431</accession>
<dbReference type="RefSeq" id="WP_094160105.1">
    <property type="nucleotide sequence ID" value="NZ_LT592170.1"/>
</dbReference>
<dbReference type="PANTHER" id="PTHR43531:SF11">
    <property type="entry name" value="METHYL-ACCEPTING CHEMOTAXIS PROTEIN 3"/>
    <property type="match status" value="1"/>
</dbReference>
<comment type="similarity">
    <text evidence="2">Belongs to the methyl-accepting chemotaxis (MCP) protein family.</text>
</comment>
<evidence type="ECO:0000256" key="1">
    <source>
        <dbReference type="ARBA" id="ARBA00022500"/>
    </source>
</evidence>
<keyword evidence="1" id="KW-0145">Chemotaxis</keyword>
<dbReference type="GO" id="GO:0006935">
    <property type="term" value="P:chemotaxis"/>
    <property type="evidence" value="ECO:0007669"/>
    <property type="project" value="UniProtKB-KW"/>
</dbReference>
<dbReference type="Gene3D" id="1.10.287.950">
    <property type="entry name" value="Methyl-accepting chemotaxis protein"/>
    <property type="match status" value="1"/>
</dbReference>
<dbReference type="AlphaFoldDB" id="A0A238D431"/>
<evidence type="ECO:0000256" key="3">
    <source>
        <dbReference type="SAM" id="MobiDB-lite"/>
    </source>
</evidence>
<dbReference type="PANTHER" id="PTHR43531">
    <property type="entry name" value="PROTEIN ICFG"/>
    <property type="match status" value="1"/>
</dbReference>
<dbReference type="EMBL" id="FLMQ01000055">
    <property type="protein sequence ID" value="SBP87981.1"/>
    <property type="molecule type" value="Genomic_DNA"/>
</dbReference>
<evidence type="ECO:0000256" key="2">
    <source>
        <dbReference type="ARBA" id="ARBA00029447"/>
    </source>
</evidence>
<dbReference type="SUPFAM" id="SSF58104">
    <property type="entry name" value="Methyl-accepting chemotaxis protein (MCP) signaling domain"/>
    <property type="match status" value="1"/>
</dbReference>
<feature type="region of interest" description="Disordered" evidence="3">
    <location>
        <begin position="84"/>
        <end position="107"/>
    </location>
</feature>
<proteinExistence type="inferred from homology"/>
<gene>
    <name evidence="4" type="ORF">THIARS_60694</name>
</gene>
<protein>
    <submittedName>
        <fullName evidence="4">Putative Bacterial chemotaxis sensory transducer</fullName>
    </submittedName>
</protein>
<dbReference type="GO" id="GO:0004888">
    <property type="term" value="F:transmembrane signaling receptor activity"/>
    <property type="evidence" value="ECO:0007669"/>
    <property type="project" value="TreeGrafter"/>
</dbReference>
<evidence type="ECO:0000313" key="4">
    <source>
        <dbReference type="EMBL" id="SBP87981.1"/>
    </source>
</evidence>
<dbReference type="OrthoDB" id="9806477at2"/>
<organism evidence="4 5">
    <name type="scientific">Thiomonas delicata</name>
    <name type="common">Thiomonas cuprina</name>
    <dbReference type="NCBI Taxonomy" id="364030"/>
    <lineage>
        <taxon>Bacteria</taxon>
        <taxon>Pseudomonadati</taxon>
        <taxon>Pseudomonadota</taxon>
        <taxon>Betaproteobacteria</taxon>
        <taxon>Burkholderiales</taxon>
        <taxon>Thiomonas</taxon>
    </lineage>
</organism>
<dbReference type="Proteomes" id="UP000214566">
    <property type="component" value="Unassembled WGS sequence"/>
</dbReference>
<evidence type="ECO:0000313" key="5">
    <source>
        <dbReference type="Proteomes" id="UP000214566"/>
    </source>
</evidence>
<dbReference type="InterPro" id="IPR051310">
    <property type="entry name" value="MCP_chemotaxis"/>
</dbReference>
<name>A0A238D431_THIDL</name>
<sequence length="123" mass="13056">MHDMVPVIVKTADLVGDINTASEEQASGIEQISQAVAHVNTSTQHNATASEELAATADEMNQQAATLQRTVEQFQLPDTVAGTAPAAALSAPEAHRTQDQRPPPRTTAMAVMTSMPEGEFVKF</sequence>